<dbReference type="RefSeq" id="WP_090718218.1">
    <property type="nucleotide sequence ID" value="NZ_FNDX01000040.1"/>
</dbReference>
<dbReference type="PANTHER" id="PTHR43179">
    <property type="entry name" value="RHAMNOSYLTRANSFERASE WBBL"/>
    <property type="match status" value="1"/>
</dbReference>
<proteinExistence type="predicted"/>
<feature type="region of interest" description="Disordered" evidence="1">
    <location>
        <begin position="484"/>
        <end position="504"/>
    </location>
</feature>
<evidence type="ECO:0000313" key="2">
    <source>
        <dbReference type="EMBL" id="SDK39186.1"/>
    </source>
</evidence>
<evidence type="ECO:0008006" key="4">
    <source>
        <dbReference type="Google" id="ProtNLM"/>
    </source>
</evidence>
<organism evidence="2 3">
    <name type="scientific">Paenibacillus typhae</name>
    <dbReference type="NCBI Taxonomy" id="1174501"/>
    <lineage>
        <taxon>Bacteria</taxon>
        <taxon>Bacillati</taxon>
        <taxon>Bacillota</taxon>
        <taxon>Bacilli</taxon>
        <taxon>Bacillales</taxon>
        <taxon>Paenibacillaceae</taxon>
        <taxon>Paenibacillus</taxon>
    </lineage>
</organism>
<keyword evidence="3" id="KW-1185">Reference proteome</keyword>
<sequence length="504" mass="55625">MPYDAEADAVSPERLAGRYSYLEREGLLPLPAKDGVTIVVELTHREWAEECLSRLLVHSGPAVRLIGVAMREDFQLQPLLERFSAEAELSFLPYERGNYRINEALADARTSFIVLLEDRVLVTAGWLNELLWPAIDDPATGAMAPRSAAEEQEGREVLRFGNDLELSAYVNHQLSRRRGEWREAGVLSGPCLVVTREMLQRTGGLDFSLRERRFIIADWCLRARQLGTRLAISAASYVHVLQPLAARAPHKNSEAQAAAGLAYCAKWRIPDERLREHGLPVPENLSALERQPAIPLGKTPAALPLVTAVVYFEEKWPAEASIQRQLLLQGQQSYGNIRWISVRDSWTDTTPDFPVHERDTVITVQGEKPWLHALENISGMYQSEVTVYMSASVSYDSEYVARIVKALLHSPAALIVSAAPGLAESELPDNPERGTAVVLPLERTAHRGDILPGRIVKRESSRRSLLLCPGPELAVGYIAGGPVPGAAVPGSTDRPSERKGGTQP</sequence>
<gene>
    <name evidence="2" type="ORF">SAMN05216192_14039</name>
</gene>
<dbReference type="AlphaFoldDB" id="A0A1G9BI30"/>
<evidence type="ECO:0000313" key="3">
    <source>
        <dbReference type="Proteomes" id="UP000199050"/>
    </source>
</evidence>
<dbReference type="EMBL" id="FNDX01000040">
    <property type="protein sequence ID" value="SDK39186.1"/>
    <property type="molecule type" value="Genomic_DNA"/>
</dbReference>
<evidence type="ECO:0000256" key="1">
    <source>
        <dbReference type="SAM" id="MobiDB-lite"/>
    </source>
</evidence>
<dbReference type="SUPFAM" id="SSF53448">
    <property type="entry name" value="Nucleotide-diphospho-sugar transferases"/>
    <property type="match status" value="1"/>
</dbReference>
<accession>A0A1G9BI30</accession>
<dbReference type="Proteomes" id="UP000199050">
    <property type="component" value="Unassembled WGS sequence"/>
</dbReference>
<dbReference type="InterPro" id="IPR029044">
    <property type="entry name" value="Nucleotide-diphossugar_trans"/>
</dbReference>
<dbReference type="PANTHER" id="PTHR43179:SF7">
    <property type="entry name" value="RHAMNOSYLTRANSFERASE WBBL"/>
    <property type="match status" value="1"/>
</dbReference>
<reference evidence="3" key="1">
    <citation type="submission" date="2016-10" db="EMBL/GenBank/DDBJ databases">
        <authorList>
            <person name="Varghese N."/>
            <person name="Submissions S."/>
        </authorList>
    </citation>
    <scope>NUCLEOTIDE SEQUENCE [LARGE SCALE GENOMIC DNA]</scope>
    <source>
        <strain evidence="3">CGMCC 1.11012</strain>
    </source>
</reference>
<dbReference type="STRING" id="1174501.SAMN05216192_14039"/>
<dbReference type="Gene3D" id="3.90.550.10">
    <property type="entry name" value="Spore Coat Polysaccharide Biosynthesis Protein SpsA, Chain A"/>
    <property type="match status" value="1"/>
</dbReference>
<name>A0A1G9BI30_9BACL</name>
<protein>
    <recommendedName>
        <fullName evidence="4">Glycosyltransferase, GT2 family</fullName>
    </recommendedName>
</protein>
<feature type="compositionally biased region" description="Basic and acidic residues" evidence="1">
    <location>
        <begin position="494"/>
        <end position="504"/>
    </location>
</feature>